<dbReference type="AlphaFoldDB" id="A0A1I4UXY1"/>
<feature type="chain" id="PRO_5010267853" description="Type 1 periplasmic binding fold superfamily protein" evidence="1">
    <location>
        <begin position="22"/>
        <end position="185"/>
    </location>
</feature>
<evidence type="ECO:0008006" key="4">
    <source>
        <dbReference type="Google" id="ProtNLM"/>
    </source>
</evidence>
<dbReference type="EMBL" id="FOUT01000004">
    <property type="protein sequence ID" value="SFM93859.1"/>
    <property type="molecule type" value="Genomic_DNA"/>
</dbReference>
<name>A0A1I4UXY1_9FLAO</name>
<evidence type="ECO:0000313" key="3">
    <source>
        <dbReference type="Proteomes" id="UP000182961"/>
    </source>
</evidence>
<protein>
    <recommendedName>
        <fullName evidence="4">Type 1 periplasmic binding fold superfamily protein</fullName>
    </recommendedName>
</protein>
<sequence>MKNLKLLALAIVTILSFSSCNNDDPEEVNEEELITTVTTTLTAGSSVITLKSVDLDGEGPNKPVVTVSGSLTANTTYNGKTTFLNESVTPADNITQEILEEGDEHQLFYQAPTAIGTFAYGDLDEDGKPIGLVFTLKTGTTPTTGTIVVTLKHEPNKNAAGVATGDITNAGGATDAEVRFPVEVK</sequence>
<keyword evidence="1" id="KW-0732">Signal</keyword>
<evidence type="ECO:0000313" key="2">
    <source>
        <dbReference type="EMBL" id="SFM93859.1"/>
    </source>
</evidence>
<dbReference type="eggNOG" id="ENOG5030EVG">
    <property type="taxonomic scope" value="Bacteria"/>
</dbReference>
<keyword evidence="3" id="KW-1185">Reference proteome</keyword>
<dbReference type="STRING" id="29536.FLB_16190"/>
<dbReference type="Proteomes" id="UP000182961">
    <property type="component" value="Unassembled WGS sequence"/>
</dbReference>
<gene>
    <name evidence="2" type="ORF">SAMN05444143_10436</name>
</gene>
<organism evidence="2 3">
    <name type="scientific">Flavobacterium succinicans</name>
    <dbReference type="NCBI Taxonomy" id="29536"/>
    <lineage>
        <taxon>Bacteria</taxon>
        <taxon>Pseudomonadati</taxon>
        <taxon>Bacteroidota</taxon>
        <taxon>Flavobacteriia</taxon>
        <taxon>Flavobacteriales</taxon>
        <taxon>Flavobacteriaceae</taxon>
        <taxon>Flavobacterium</taxon>
    </lineage>
</organism>
<proteinExistence type="predicted"/>
<evidence type="ECO:0000256" key="1">
    <source>
        <dbReference type="SAM" id="SignalP"/>
    </source>
</evidence>
<feature type="signal peptide" evidence="1">
    <location>
        <begin position="1"/>
        <end position="21"/>
    </location>
</feature>
<accession>A0A1I4UXY1</accession>
<dbReference type="RefSeq" id="WP_024979975.1">
    <property type="nucleotide sequence ID" value="NZ_CBCRUM010000003.1"/>
</dbReference>
<dbReference type="PROSITE" id="PS51257">
    <property type="entry name" value="PROKAR_LIPOPROTEIN"/>
    <property type="match status" value="1"/>
</dbReference>
<reference evidence="3" key="1">
    <citation type="submission" date="2016-10" db="EMBL/GenBank/DDBJ databases">
        <authorList>
            <person name="Varghese N."/>
            <person name="Submissions S."/>
        </authorList>
    </citation>
    <scope>NUCLEOTIDE SEQUENCE [LARGE SCALE GENOMIC DNA]</scope>
    <source>
        <strain evidence="3">DSM 4002</strain>
    </source>
</reference>